<protein>
    <submittedName>
        <fullName evidence="1">Uncharacterized protein</fullName>
    </submittedName>
</protein>
<evidence type="ECO:0000313" key="1">
    <source>
        <dbReference type="EMBL" id="WRT67844.1"/>
    </source>
</evidence>
<dbReference type="Proteomes" id="UP001329825">
    <property type="component" value="Chromosome 6"/>
</dbReference>
<evidence type="ECO:0000313" key="2">
    <source>
        <dbReference type="Proteomes" id="UP001329825"/>
    </source>
</evidence>
<dbReference type="EMBL" id="CP141886">
    <property type="protein sequence ID" value="WRT67844.1"/>
    <property type="molecule type" value="Genomic_DNA"/>
</dbReference>
<name>A0ABZ1D2U3_9TREE</name>
<gene>
    <name evidence="1" type="ORF">IL334_004818</name>
</gene>
<proteinExistence type="predicted"/>
<keyword evidence="2" id="KW-1185">Reference proteome</keyword>
<accession>A0ABZ1D2U3</accession>
<reference evidence="1 2" key="1">
    <citation type="submission" date="2024-01" db="EMBL/GenBank/DDBJ databases">
        <title>Comparative genomics of Cryptococcus and Kwoniella reveals pathogenesis evolution and contrasting modes of karyotype evolution via chromosome fusion or intercentromeric recombination.</title>
        <authorList>
            <person name="Coelho M.A."/>
            <person name="David-Palma M."/>
            <person name="Shea T."/>
            <person name="Bowers K."/>
            <person name="McGinley-Smith S."/>
            <person name="Mohammad A.W."/>
            <person name="Gnirke A."/>
            <person name="Yurkov A.M."/>
            <person name="Nowrousian M."/>
            <person name="Sun S."/>
            <person name="Cuomo C.A."/>
            <person name="Heitman J."/>
        </authorList>
    </citation>
    <scope>NUCLEOTIDE SEQUENCE [LARGE SCALE GENOMIC DNA]</scope>
    <source>
        <strain evidence="1">CBS 11374</strain>
    </source>
</reference>
<organism evidence="1 2">
    <name type="scientific">Kwoniella shivajii</name>
    <dbReference type="NCBI Taxonomy" id="564305"/>
    <lineage>
        <taxon>Eukaryota</taxon>
        <taxon>Fungi</taxon>
        <taxon>Dikarya</taxon>
        <taxon>Basidiomycota</taxon>
        <taxon>Agaricomycotina</taxon>
        <taxon>Tremellomycetes</taxon>
        <taxon>Tremellales</taxon>
        <taxon>Cryptococcaceae</taxon>
        <taxon>Kwoniella</taxon>
    </lineage>
</organism>
<dbReference type="RefSeq" id="XP_062792584.1">
    <property type="nucleotide sequence ID" value="XM_062936533.1"/>
</dbReference>
<dbReference type="GeneID" id="87956949"/>
<sequence length="99" mass="11095">MSNCVDGPTFVEQVLIRIIDQNATSPDKKVWEGCISAVTPLGEIFDRWVQEKHPGSQNFWYRFTLGSPDGPVLSRDDTSQELGIHTLTTIYAKLWARGG</sequence>